<dbReference type="AlphaFoldDB" id="A0AAE3R0Y1"/>
<accession>A0AAE3R0Y1</accession>
<sequence>MEYQYLIDILKEFQKDVAFLKEQALELKRRNAIQEPRIGMEEAEHTLGVSHMHMQRLIGAGVVCSGIRIGSGKNARWTFSDFEIRYLAQNPGTLILDPVS</sequence>
<gene>
    <name evidence="1" type="ORF">QNI16_38020</name>
</gene>
<evidence type="ECO:0000313" key="2">
    <source>
        <dbReference type="Proteomes" id="UP001241110"/>
    </source>
</evidence>
<dbReference type="RefSeq" id="WP_313989857.1">
    <property type="nucleotide sequence ID" value="NZ_JASJOS010000036.1"/>
</dbReference>
<proteinExistence type="predicted"/>
<reference evidence="1" key="1">
    <citation type="submission" date="2023-05" db="EMBL/GenBank/DDBJ databases">
        <authorList>
            <person name="Zhang X."/>
        </authorList>
    </citation>
    <scope>NUCLEOTIDE SEQUENCE</scope>
    <source>
        <strain evidence="1">YF14B1</strain>
    </source>
</reference>
<name>A0AAE3R0Y1_9BACT</name>
<dbReference type="EMBL" id="JASJOS010000036">
    <property type="protein sequence ID" value="MDJ1486339.1"/>
    <property type="molecule type" value="Genomic_DNA"/>
</dbReference>
<organism evidence="1 2">
    <name type="scientific">Xanthocytophaga flava</name>
    <dbReference type="NCBI Taxonomy" id="3048013"/>
    <lineage>
        <taxon>Bacteria</taxon>
        <taxon>Pseudomonadati</taxon>
        <taxon>Bacteroidota</taxon>
        <taxon>Cytophagia</taxon>
        <taxon>Cytophagales</taxon>
        <taxon>Rhodocytophagaceae</taxon>
        <taxon>Xanthocytophaga</taxon>
    </lineage>
</organism>
<dbReference type="Proteomes" id="UP001241110">
    <property type="component" value="Unassembled WGS sequence"/>
</dbReference>
<evidence type="ECO:0000313" key="1">
    <source>
        <dbReference type="EMBL" id="MDJ1486339.1"/>
    </source>
</evidence>
<comment type="caution">
    <text evidence="1">The sequence shown here is derived from an EMBL/GenBank/DDBJ whole genome shotgun (WGS) entry which is preliminary data.</text>
</comment>
<protein>
    <submittedName>
        <fullName evidence="1">Uncharacterized protein</fullName>
    </submittedName>
</protein>